<dbReference type="PANTHER" id="PTHR10683:SF28">
    <property type="entry name" value="TRANSALDOLASE C"/>
    <property type="match status" value="1"/>
</dbReference>
<comment type="caution">
    <text evidence="2">The sequence shown here is derived from an EMBL/GenBank/DDBJ whole genome shotgun (WGS) entry which is preliminary data.</text>
</comment>
<sequence length="222" mass="25199">MFLDSGDIKQYKNFENIGVFKGITTNPSILFKEMIQRENVLNDFSKENLSYIFVQLTGKTYKEMKIDYDNVRRSVNFNEKVGIKIPINMEGLKLINHIKKENRHQIVLGTALYTAIQGVLGAKAGCDYLAFYVNRMESNHIDPYQEIMITKNYIALHSLSTKIMGASFKNPSQIVKSLNAGADTITMSPEIIQSMLSNPLVEEAIDQFEKDSTNLAERNSID</sequence>
<dbReference type="InterPro" id="IPR001585">
    <property type="entry name" value="TAL/FSA"/>
</dbReference>
<dbReference type="AlphaFoldDB" id="A0A5R9C4M1"/>
<dbReference type="Gene3D" id="3.20.20.70">
    <property type="entry name" value="Aldolase class I"/>
    <property type="match status" value="1"/>
</dbReference>
<organism evidence="2 3">
    <name type="scientific">Marinilactibacillus psychrotolerans</name>
    <dbReference type="NCBI Taxonomy" id="191770"/>
    <lineage>
        <taxon>Bacteria</taxon>
        <taxon>Bacillati</taxon>
        <taxon>Bacillota</taxon>
        <taxon>Bacilli</taxon>
        <taxon>Lactobacillales</taxon>
        <taxon>Carnobacteriaceae</taxon>
        <taxon>Marinilactibacillus</taxon>
    </lineage>
</organism>
<reference evidence="2 3" key="1">
    <citation type="submission" date="2019-05" db="EMBL/GenBank/DDBJ databases">
        <title>The metagenome of a microbial culture collection derived from dairy environment covers the genomic content of the human microbiome.</title>
        <authorList>
            <person name="Roder T."/>
            <person name="Wuthrich D."/>
            <person name="Sattari Z."/>
            <person name="Von Ah U."/>
            <person name="Bar C."/>
            <person name="Ronchi F."/>
            <person name="Macpherson A.J."/>
            <person name="Ganal-Vonarburg S.C."/>
            <person name="Bruggmann R."/>
            <person name="Vergeres G."/>
        </authorList>
    </citation>
    <scope>NUCLEOTIDE SEQUENCE [LARGE SCALE GENOMIC DNA]</scope>
    <source>
        <strain evidence="2 3">FAM 24235</strain>
    </source>
</reference>
<dbReference type="OrthoDB" id="9807051at2"/>
<name>A0A5R9C4M1_9LACT</name>
<evidence type="ECO:0000256" key="1">
    <source>
        <dbReference type="ARBA" id="ARBA00023270"/>
    </source>
</evidence>
<accession>A0A5R9C4M1</accession>
<dbReference type="InterPro" id="IPR018225">
    <property type="entry name" value="Transaldolase_AS"/>
</dbReference>
<dbReference type="GO" id="GO:0005975">
    <property type="term" value="P:carbohydrate metabolic process"/>
    <property type="evidence" value="ECO:0007669"/>
    <property type="project" value="InterPro"/>
</dbReference>
<dbReference type="RefSeq" id="WP_138471552.1">
    <property type="nucleotide sequence ID" value="NZ_JBGQQG010000020.1"/>
</dbReference>
<dbReference type="Proteomes" id="UP000307201">
    <property type="component" value="Unassembled WGS sequence"/>
</dbReference>
<dbReference type="Pfam" id="PF00923">
    <property type="entry name" value="TAL_FSA"/>
    <property type="match status" value="1"/>
</dbReference>
<protein>
    <submittedName>
        <fullName evidence="2">Transaldolase</fullName>
    </submittedName>
</protein>
<dbReference type="PROSITE" id="PS01054">
    <property type="entry name" value="TRANSALDOLASE_1"/>
    <property type="match status" value="1"/>
</dbReference>
<evidence type="ECO:0000313" key="2">
    <source>
        <dbReference type="EMBL" id="TLQ07810.1"/>
    </source>
</evidence>
<dbReference type="SUPFAM" id="SSF51569">
    <property type="entry name" value="Aldolase"/>
    <property type="match status" value="1"/>
</dbReference>
<dbReference type="PANTHER" id="PTHR10683">
    <property type="entry name" value="TRANSALDOLASE"/>
    <property type="match status" value="1"/>
</dbReference>
<evidence type="ECO:0000313" key="3">
    <source>
        <dbReference type="Proteomes" id="UP000307201"/>
    </source>
</evidence>
<keyword evidence="1" id="KW-0704">Schiff base</keyword>
<gene>
    <name evidence="2" type="ORF">FEZ48_05655</name>
</gene>
<proteinExistence type="predicted"/>
<dbReference type="EMBL" id="VBTE01000013">
    <property type="protein sequence ID" value="TLQ07810.1"/>
    <property type="molecule type" value="Genomic_DNA"/>
</dbReference>
<dbReference type="InterPro" id="IPR013785">
    <property type="entry name" value="Aldolase_TIM"/>
</dbReference>